<organism evidence="7 8">
    <name type="scientific">Lysobacter spongiicola DSM 21749</name>
    <dbReference type="NCBI Taxonomy" id="1122188"/>
    <lineage>
        <taxon>Bacteria</taxon>
        <taxon>Pseudomonadati</taxon>
        <taxon>Pseudomonadota</taxon>
        <taxon>Gammaproteobacteria</taxon>
        <taxon>Lysobacterales</taxon>
        <taxon>Lysobacteraceae</taxon>
        <taxon>Novilysobacter</taxon>
    </lineage>
</organism>
<dbReference type="PANTHER" id="PTHR33420">
    <property type="entry name" value="FIMBRIAL SUBUNIT ELFA-RELATED"/>
    <property type="match status" value="1"/>
</dbReference>
<keyword evidence="8" id="KW-1185">Reference proteome</keyword>
<dbReference type="InterPro" id="IPR054160">
    <property type="entry name" value="MrkD_recept-bd"/>
</dbReference>
<dbReference type="SUPFAM" id="SSF49401">
    <property type="entry name" value="Bacterial adhesins"/>
    <property type="match status" value="1"/>
</dbReference>
<evidence type="ECO:0000259" key="6">
    <source>
        <dbReference type="Pfam" id="PF22003"/>
    </source>
</evidence>
<evidence type="ECO:0000256" key="3">
    <source>
        <dbReference type="ARBA" id="ARBA00022729"/>
    </source>
</evidence>
<dbReference type="RefSeq" id="WP_078758943.1">
    <property type="nucleotide sequence ID" value="NZ_FUXP01000011.1"/>
</dbReference>
<keyword evidence="3" id="KW-0732">Signal</keyword>
<evidence type="ECO:0000256" key="4">
    <source>
        <dbReference type="ARBA" id="ARBA00023263"/>
    </source>
</evidence>
<dbReference type="PANTHER" id="PTHR33420:SF3">
    <property type="entry name" value="FIMBRIAL SUBUNIT ELFA"/>
    <property type="match status" value="1"/>
</dbReference>
<evidence type="ECO:0000256" key="2">
    <source>
        <dbReference type="ARBA" id="ARBA00006671"/>
    </source>
</evidence>
<feature type="domain" description="Fimbrial-type adhesion" evidence="5">
    <location>
        <begin position="200"/>
        <end position="351"/>
    </location>
</feature>
<sequence length="351" mass="37435">MRRVIGRSWPGGLLAYGFLAAALLSIAPDALAKCGVARGLVAQDVQMDMGQVVIAPELPIGAVIKRIEVPINERENAIYCEPLSFSVARGRFEQAEQATGSTTFDNVYPTKVEGVGIRVFRQGSTVATFYPHDFELINWSWFSTKRWRLDGGQFIVELVKTAANTGSGSIANNGPFTTYYVAEEPGRPVLTSTFKGRGTTIVYPTCKVDAGSKNIVVNFGQVPSSRFSGPGTRADARDFSIRLTCQGSNVEGQQNDIAVRLDSSSALASQPGVIAIDGGADAATRIGVEVVRVDGAAETPVSFGHGLPLGRTQPGNQTFELPLRARYIQTASGPVGPGKANARATFTIEYD</sequence>
<name>A0A1T4RVE9_9GAMM</name>
<dbReference type="Pfam" id="PF00419">
    <property type="entry name" value="Fimbrial"/>
    <property type="match status" value="1"/>
</dbReference>
<comment type="subcellular location">
    <subcellularLocation>
        <location evidence="1">Fimbrium</location>
    </subcellularLocation>
</comment>
<dbReference type="Gene3D" id="2.60.40.3310">
    <property type="match status" value="1"/>
</dbReference>
<dbReference type="Proteomes" id="UP000190061">
    <property type="component" value="Unassembled WGS sequence"/>
</dbReference>
<dbReference type="STRING" id="1122188.SAMN02745674_02395"/>
<proteinExistence type="inferred from homology"/>
<dbReference type="InterPro" id="IPR000259">
    <property type="entry name" value="Adhesion_dom_fimbrial"/>
</dbReference>
<reference evidence="7 8" key="1">
    <citation type="submission" date="2017-02" db="EMBL/GenBank/DDBJ databases">
        <authorList>
            <person name="Peterson S.W."/>
        </authorList>
    </citation>
    <scope>NUCLEOTIDE SEQUENCE [LARGE SCALE GENOMIC DNA]</scope>
    <source>
        <strain evidence="7 8">DSM 21749</strain>
    </source>
</reference>
<dbReference type="Gene3D" id="2.60.40.1090">
    <property type="entry name" value="Fimbrial-type adhesion domain"/>
    <property type="match status" value="1"/>
</dbReference>
<gene>
    <name evidence="7" type="ORF">SAMN02745674_02395</name>
</gene>
<evidence type="ECO:0000259" key="5">
    <source>
        <dbReference type="Pfam" id="PF00419"/>
    </source>
</evidence>
<accession>A0A1T4RVE9</accession>
<protein>
    <submittedName>
        <fullName evidence="7">Pilin (Type 1 fimbria component protein)</fullName>
    </submittedName>
</protein>
<dbReference type="Pfam" id="PF22003">
    <property type="entry name" value="MrkDrd"/>
    <property type="match status" value="1"/>
</dbReference>
<dbReference type="AlphaFoldDB" id="A0A1T4RVE9"/>
<evidence type="ECO:0000256" key="1">
    <source>
        <dbReference type="ARBA" id="ARBA00004561"/>
    </source>
</evidence>
<dbReference type="GO" id="GO:0043709">
    <property type="term" value="P:cell adhesion involved in single-species biofilm formation"/>
    <property type="evidence" value="ECO:0007669"/>
    <property type="project" value="TreeGrafter"/>
</dbReference>
<dbReference type="EMBL" id="FUXP01000011">
    <property type="protein sequence ID" value="SKA19969.1"/>
    <property type="molecule type" value="Genomic_DNA"/>
</dbReference>
<evidence type="ECO:0000313" key="7">
    <source>
        <dbReference type="EMBL" id="SKA19969.1"/>
    </source>
</evidence>
<dbReference type="InterPro" id="IPR050263">
    <property type="entry name" value="Bact_Fimbrial_Adh_Pro"/>
</dbReference>
<evidence type="ECO:0000313" key="8">
    <source>
        <dbReference type="Proteomes" id="UP000190061"/>
    </source>
</evidence>
<dbReference type="InterPro" id="IPR036937">
    <property type="entry name" value="Adhesion_dom_fimbrial_sf"/>
</dbReference>
<keyword evidence="4" id="KW-0281">Fimbrium</keyword>
<dbReference type="GO" id="GO:0009289">
    <property type="term" value="C:pilus"/>
    <property type="evidence" value="ECO:0007669"/>
    <property type="project" value="UniProtKB-SubCell"/>
</dbReference>
<dbReference type="InterPro" id="IPR008966">
    <property type="entry name" value="Adhesion_dom_sf"/>
</dbReference>
<feature type="domain" description="MrkD-like receptor binding" evidence="6">
    <location>
        <begin position="45"/>
        <end position="196"/>
    </location>
</feature>
<comment type="similarity">
    <text evidence="2">Belongs to the fimbrial protein family.</text>
</comment>
<dbReference type="OrthoDB" id="6052505at2"/>